<dbReference type="EC" id="3.1.11.6" evidence="4"/>
<evidence type="ECO:0000256" key="1">
    <source>
        <dbReference type="ARBA" id="ARBA00022490"/>
    </source>
</evidence>
<sequence length="66" mass="7351">MKDTATFEKSVQELDAIVTKMESGDLTLDESLKLFEQGVKLTRACQKTLADAESKIEKLMAEVESQ</sequence>
<dbReference type="GO" id="GO:0005829">
    <property type="term" value="C:cytosol"/>
    <property type="evidence" value="ECO:0007669"/>
    <property type="project" value="TreeGrafter"/>
</dbReference>
<dbReference type="GO" id="GO:0009318">
    <property type="term" value="C:exodeoxyribonuclease VII complex"/>
    <property type="evidence" value="ECO:0007669"/>
    <property type="project" value="InterPro"/>
</dbReference>
<accession>A0A3B0UVM5</accession>
<dbReference type="InterPro" id="IPR037004">
    <property type="entry name" value="Exonuc_VII_ssu_sf"/>
</dbReference>
<protein>
    <submittedName>
        <fullName evidence="4">Exodeoxyribonuclease VII small subunit</fullName>
        <ecNumber evidence="4">3.1.11.6</ecNumber>
    </submittedName>
</protein>
<dbReference type="NCBIfam" id="TIGR01280">
    <property type="entry name" value="xseB"/>
    <property type="match status" value="1"/>
</dbReference>
<dbReference type="HAMAP" id="MF_00337">
    <property type="entry name" value="Exonuc_7_S"/>
    <property type="match status" value="1"/>
</dbReference>
<reference evidence="4" key="1">
    <citation type="submission" date="2018-06" db="EMBL/GenBank/DDBJ databases">
        <authorList>
            <person name="Zhirakovskaya E."/>
        </authorList>
    </citation>
    <scope>NUCLEOTIDE SEQUENCE</scope>
</reference>
<evidence type="ECO:0000256" key="2">
    <source>
        <dbReference type="ARBA" id="ARBA00022722"/>
    </source>
</evidence>
<evidence type="ECO:0000313" key="4">
    <source>
        <dbReference type="EMBL" id="VAW32900.1"/>
    </source>
</evidence>
<dbReference type="EMBL" id="UOEW01000009">
    <property type="protein sequence ID" value="VAW32900.1"/>
    <property type="molecule type" value="Genomic_DNA"/>
</dbReference>
<evidence type="ECO:0000256" key="3">
    <source>
        <dbReference type="ARBA" id="ARBA00022801"/>
    </source>
</evidence>
<dbReference type="Pfam" id="PF02609">
    <property type="entry name" value="Exonuc_VII_S"/>
    <property type="match status" value="1"/>
</dbReference>
<dbReference type="SUPFAM" id="SSF116842">
    <property type="entry name" value="XseB-like"/>
    <property type="match status" value="1"/>
</dbReference>
<dbReference type="PIRSF" id="PIRSF006488">
    <property type="entry name" value="Exonuc_VII_S"/>
    <property type="match status" value="1"/>
</dbReference>
<dbReference type="NCBIfam" id="NF002140">
    <property type="entry name" value="PRK00977.1-4"/>
    <property type="match status" value="1"/>
</dbReference>
<organism evidence="4">
    <name type="scientific">hydrothermal vent metagenome</name>
    <dbReference type="NCBI Taxonomy" id="652676"/>
    <lineage>
        <taxon>unclassified sequences</taxon>
        <taxon>metagenomes</taxon>
        <taxon>ecological metagenomes</taxon>
    </lineage>
</organism>
<dbReference type="PANTHER" id="PTHR34137">
    <property type="entry name" value="EXODEOXYRIBONUCLEASE 7 SMALL SUBUNIT"/>
    <property type="match status" value="1"/>
</dbReference>
<dbReference type="GO" id="GO:0006308">
    <property type="term" value="P:DNA catabolic process"/>
    <property type="evidence" value="ECO:0007669"/>
    <property type="project" value="InterPro"/>
</dbReference>
<dbReference type="PANTHER" id="PTHR34137:SF1">
    <property type="entry name" value="EXODEOXYRIBONUCLEASE 7 SMALL SUBUNIT"/>
    <property type="match status" value="1"/>
</dbReference>
<keyword evidence="2" id="KW-0540">Nuclease</keyword>
<dbReference type="AlphaFoldDB" id="A0A3B0UVM5"/>
<gene>
    <name evidence="4" type="ORF">MNBD_GAMMA01-38</name>
</gene>
<keyword evidence="1" id="KW-0963">Cytoplasm</keyword>
<dbReference type="InterPro" id="IPR003761">
    <property type="entry name" value="Exonuc_VII_S"/>
</dbReference>
<dbReference type="GO" id="GO:0008855">
    <property type="term" value="F:exodeoxyribonuclease VII activity"/>
    <property type="evidence" value="ECO:0007669"/>
    <property type="project" value="UniProtKB-EC"/>
</dbReference>
<dbReference type="Gene3D" id="1.10.287.1040">
    <property type="entry name" value="Exonuclease VII, small subunit"/>
    <property type="match status" value="1"/>
</dbReference>
<name>A0A3B0UVM5_9ZZZZ</name>
<proteinExistence type="inferred from homology"/>
<keyword evidence="3 4" id="KW-0378">Hydrolase</keyword>